<accession>A0A9X4KYU6</accession>
<dbReference type="RefSeq" id="WP_277538326.1">
    <property type="nucleotide sequence ID" value="NZ_JAPDIA010000009.1"/>
</dbReference>
<dbReference type="Proteomes" id="UP001153404">
    <property type="component" value="Unassembled WGS sequence"/>
</dbReference>
<protein>
    <submittedName>
        <fullName evidence="1">Extracellular solute-binding protein</fullName>
    </submittedName>
</protein>
<comment type="caution">
    <text evidence="1">The sequence shown here is derived from an EMBL/GenBank/DDBJ whole genome shotgun (WGS) entry which is preliminary data.</text>
</comment>
<reference evidence="1" key="1">
    <citation type="submission" date="2022-10" db="EMBL/GenBank/DDBJ databases">
        <title>Comparative genomic analysis of Cohnella hashimotonis sp. nov., isolated from the International Space Station.</title>
        <authorList>
            <person name="Simpson A."/>
            <person name="Venkateswaran K."/>
        </authorList>
    </citation>
    <scope>NUCLEOTIDE SEQUENCE</scope>
    <source>
        <strain evidence="1">DSM 28161</strain>
    </source>
</reference>
<keyword evidence="2" id="KW-1185">Reference proteome</keyword>
<proteinExistence type="predicted"/>
<organism evidence="1 2">
    <name type="scientific">Cohnella rhizosphaerae</name>
    <dbReference type="NCBI Taxonomy" id="1457232"/>
    <lineage>
        <taxon>Bacteria</taxon>
        <taxon>Bacillati</taxon>
        <taxon>Bacillota</taxon>
        <taxon>Bacilli</taxon>
        <taxon>Bacillales</taxon>
        <taxon>Paenibacillaceae</taxon>
        <taxon>Cohnella</taxon>
    </lineage>
</organism>
<dbReference type="SUPFAM" id="SSF53850">
    <property type="entry name" value="Periplasmic binding protein-like II"/>
    <property type="match status" value="1"/>
</dbReference>
<evidence type="ECO:0000313" key="2">
    <source>
        <dbReference type="Proteomes" id="UP001153404"/>
    </source>
</evidence>
<name>A0A9X4KYU6_9BACL</name>
<evidence type="ECO:0000313" key="1">
    <source>
        <dbReference type="EMBL" id="MDG0813874.1"/>
    </source>
</evidence>
<sequence length="112" mass="12333">MADAIAAFTKANPNIKIKDISEGGSMAYLDWLKTKEAVGEFPDLIEMRDTQLFAEAGKIAELPQEWLDLIAAPPALNDKHYTAPIAGTVPQGIIYSKKSVREGRRYGRAENL</sequence>
<dbReference type="Pfam" id="PF01547">
    <property type="entry name" value="SBP_bac_1"/>
    <property type="match status" value="1"/>
</dbReference>
<gene>
    <name evidence="1" type="ORF">OMP40_34775</name>
</gene>
<dbReference type="Gene3D" id="3.40.190.10">
    <property type="entry name" value="Periplasmic binding protein-like II"/>
    <property type="match status" value="1"/>
</dbReference>
<dbReference type="InterPro" id="IPR006059">
    <property type="entry name" value="SBP"/>
</dbReference>
<dbReference type="AlphaFoldDB" id="A0A9X4KYU6"/>
<dbReference type="EMBL" id="JAPDIA010000009">
    <property type="protein sequence ID" value="MDG0813874.1"/>
    <property type="molecule type" value="Genomic_DNA"/>
</dbReference>